<name>A0ABV0UPK8_9TELE</name>
<reference evidence="1 2" key="1">
    <citation type="submission" date="2021-06" db="EMBL/GenBank/DDBJ databases">
        <authorList>
            <person name="Palmer J.M."/>
        </authorList>
    </citation>
    <scope>NUCLEOTIDE SEQUENCE [LARGE SCALE GENOMIC DNA]</scope>
    <source>
        <strain evidence="2">if_2019</strain>
        <tissue evidence="1">Muscle</tissue>
    </source>
</reference>
<proteinExistence type="predicted"/>
<sequence length="100" mass="11364">MYACACMHAYTGSGMDLSIMSNSCWICGKFVQIKMLKSVAFSLLSRYFGEAPFTAVTAGITVFCYQFINLQQRLKLLPILFNEIIQAQSDWMETTVEHIF</sequence>
<dbReference type="EMBL" id="JAHRIQ010081500">
    <property type="protein sequence ID" value="MEQ2247173.1"/>
    <property type="molecule type" value="Genomic_DNA"/>
</dbReference>
<gene>
    <name evidence="1" type="ORF">ILYODFUR_006527</name>
</gene>
<keyword evidence="2" id="KW-1185">Reference proteome</keyword>
<dbReference type="Proteomes" id="UP001482620">
    <property type="component" value="Unassembled WGS sequence"/>
</dbReference>
<protein>
    <submittedName>
        <fullName evidence="1">Uncharacterized protein</fullName>
    </submittedName>
</protein>
<evidence type="ECO:0000313" key="2">
    <source>
        <dbReference type="Proteomes" id="UP001482620"/>
    </source>
</evidence>
<evidence type="ECO:0000313" key="1">
    <source>
        <dbReference type="EMBL" id="MEQ2247173.1"/>
    </source>
</evidence>
<comment type="caution">
    <text evidence="1">The sequence shown here is derived from an EMBL/GenBank/DDBJ whole genome shotgun (WGS) entry which is preliminary data.</text>
</comment>
<organism evidence="1 2">
    <name type="scientific">Ilyodon furcidens</name>
    <name type="common">goldbreast splitfin</name>
    <dbReference type="NCBI Taxonomy" id="33524"/>
    <lineage>
        <taxon>Eukaryota</taxon>
        <taxon>Metazoa</taxon>
        <taxon>Chordata</taxon>
        <taxon>Craniata</taxon>
        <taxon>Vertebrata</taxon>
        <taxon>Euteleostomi</taxon>
        <taxon>Actinopterygii</taxon>
        <taxon>Neopterygii</taxon>
        <taxon>Teleostei</taxon>
        <taxon>Neoteleostei</taxon>
        <taxon>Acanthomorphata</taxon>
        <taxon>Ovalentaria</taxon>
        <taxon>Atherinomorphae</taxon>
        <taxon>Cyprinodontiformes</taxon>
        <taxon>Goodeidae</taxon>
        <taxon>Ilyodon</taxon>
    </lineage>
</organism>
<accession>A0ABV0UPK8</accession>